<evidence type="ECO:0000256" key="5">
    <source>
        <dbReference type="ARBA" id="ARBA00023136"/>
    </source>
</evidence>
<keyword evidence="3 6" id="KW-0812">Transmembrane</keyword>
<dbReference type="GO" id="GO:0005886">
    <property type="term" value="C:plasma membrane"/>
    <property type="evidence" value="ECO:0007669"/>
    <property type="project" value="TreeGrafter"/>
</dbReference>
<dbReference type="GO" id="GO:0006882">
    <property type="term" value="P:intracellular zinc ion homeostasis"/>
    <property type="evidence" value="ECO:0007669"/>
    <property type="project" value="TreeGrafter"/>
</dbReference>
<reference evidence="8 9" key="1">
    <citation type="journal article" date="2017" name="Genome Announc.">
        <title>Draft Genome Sequences of Salinivibrio proteolyticus, Salinivibrio sharmensis, Salinivibrio siamensis, Salinivibrio costicola subsp. alcaliphilus, Salinivibrio costicola subsp. vallismortis, and 29 New Isolates Belonging to the Genus Salinivibrio.</title>
        <authorList>
            <person name="Lopez-Hermoso C."/>
            <person name="de la Haba R.R."/>
            <person name="Sanchez-Porro C."/>
            <person name="Bayliss S.C."/>
            <person name="Feil E.J."/>
            <person name="Ventosa A."/>
        </authorList>
    </citation>
    <scope>NUCLEOTIDE SEQUENCE [LARGE SCALE GENOMIC DNA]</scope>
    <source>
        <strain evidence="8 9">AL184</strain>
    </source>
</reference>
<dbReference type="GO" id="GO:0015086">
    <property type="term" value="F:cadmium ion transmembrane transporter activity"/>
    <property type="evidence" value="ECO:0007669"/>
    <property type="project" value="TreeGrafter"/>
</dbReference>
<accession>A0AB36JWT8</accession>
<evidence type="ECO:0000256" key="2">
    <source>
        <dbReference type="ARBA" id="ARBA00022448"/>
    </source>
</evidence>
<dbReference type="InterPro" id="IPR027469">
    <property type="entry name" value="Cation_efflux_TMD_sf"/>
</dbReference>
<comment type="subcellular location">
    <subcellularLocation>
        <location evidence="1">Membrane</location>
        <topology evidence="1">Multi-pass membrane protein</topology>
    </subcellularLocation>
</comment>
<feature type="domain" description="Cation efflux protein transmembrane" evidence="7">
    <location>
        <begin position="14"/>
        <end position="211"/>
    </location>
</feature>
<dbReference type="Proteomes" id="UP000189021">
    <property type="component" value="Unassembled WGS sequence"/>
</dbReference>
<dbReference type="GO" id="GO:0015093">
    <property type="term" value="F:ferrous iron transmembrane transporter activity"/>
    <property type="evidence" value="ECO:0007669"/>
    <property type="project" value="TreeGrafter"/>
</dbReference>
<protein>
    <recommendedName>
        <fullName evidence="7">Cation efflux protein transmembrane domain-containing protein</fullName>
    </recommendedName>
</protein>
<dbReference type="InterPro" id="IPR050291">
    <property type="entry name" value="CDF_Transporter"/>
</dbReference>
<dbReference type="EMBL" id="MUEK01000010">
    <property type="protein sequence ID" value="OOE39163.1"/>
    <property type="molecule type" value="Genomic_DNA"/>
</dbReference>
<proteinExistence type="predicted"/>
<evidence type="ECO:0000259" key="7">
    <source>
        <dbReference type="Pfam" id="PF01545"/>
    </source>
</evidence>
<evidence type="ECO:0000313" key="8">
    <source>
        <dbReference type="EMBL" id="OOE39163.1"/>
    </source>
</evidence>
<dbReference type="Pfam" id="PF01545">
    <property type="entry name" value="Cation_efflux"/>
    <property type="match status" value="1"/>
</dbReference>
<keyword evidence="5 6" id="KW-0472">Membrane</keyword>
<keyword evidence="2" id="KW-0813">Transport</keyword>
<comment type="caution">
    <text evidence="8">The sequence shown here is derived from an EMBL/GenBank/DDBJ whole genome shotgun (WGS) entry which is preliminary data.</text>
</comment>
<dbReference type="PANTHER" id="PTHR43840:SF15">
    <property type="entry name" value="MITOCHONDRIAL METAL TRANSPORTER 1-RELATED"/>
    <property type="match status" value="1"/>
</dbReference>
<feature type="transmembrane region" description="Helical" evidence="6">
    <location>
        <begin position="75"/>
        <end position="94"/>
    </location>
</feature>
<evidence type="ECO:0000256" key="4">
    <source>
        <dbReference type="ARBA" id="ARBA00022989"/>
    </source>
</evidence>
<dbReference type="GO" id="GO:0015341">
    <property type="term" value="F:zinc efflux antiporter activity"/>
    <property type="evidence" value="ECO:0007669"/>
    <property type="project" value="TreeGrafter"/>
</dbReference>
<feature type="transmembrane region" description="Helical" evidence="6">
    <location>
        <begin position="154"/>
        <end position="174"/>
    </location>
</feature>
<dbReference type="InterPro" id="IPR058533">
    <property type="entry name" value="Cation_efflux_TM"/>
</dbReference>
<feature type="transmembrane region" description="Helical" evidence="6">
    <location>
        <begin position="44"/>
        <end position="63"/>
    </location>
</feature>
<name>A0AB36JWT8_9GAMM</name>
<keyword evidence="4 6" id="KW-1133">Transmembrane helix</keyword>
<feature type="transmembrane region" description="Helical" evidence="6">
    <location>
        <begin position="180"/>
        <end position="201"/>
    </location>
</feature>
<organism evidence="8 9">
    <name type="scientific">Salinivibrio kushneri</name>
    <dbReference type="NCBI Taxonomy" id="1908198"/>
    <lineage>
        <taxon>Bacteria</taxon>
        <taxon>Pseudomonadati</taxon>
        <taxon>Pseudomonadota</taxon>
        <taxon>Gammaproteobacteria</taxon>
        <taxon>Vibrionales</taxon>
        <taxon>Vibrionaceae</taxon>
        <taxon>Salinivibrio</taxon>
    </lineage>
</organism>
<evidence type="ECO:0000313" key="9">
    <source>
        <dbReference type="Proteomes" id="UP000189021"/>
    </source>
</evidence>
<dbReference type="AlphaFoldDB" id="A0AB36JWT8"/>
<gene>
    <name evidence="8" type="ORF">BZG00_11040</name>
</gene>
<feature type="transmembrane region" description="Helical" evidence="6">
    <location>
        <begin position="12"/>
        <end position="38"/>
    </location>
</feature>
<keyword evidence="9" id="KW-1185">Reference proteome</keyword>
<dbReference type="SUPFAM" id="SSF161111">
    <property type="entry name" value="Cation efflux protein transmembrane domain-like"/>
    <property type="match status" value="1"/>
</dbReference>
<dbReference type="Gene3D" id="1.20.1510.10">
    <property type="entry name" value="Cation efflux protein transmembrane domain"/>
    <property type="match status" value="1"/>
</dbReference>
<dbReference type="PANTHER" id="PTHR43840">
    <property type="entry name" value="MITOCHONDRIAL METAL TRANSPORTER 1-RELATED"/>
    <property type="match status" value="1"/>
</dbReference>
<feature type="transmembrane region" description="Helical" evidence="6">
    <location>
        <begin position="114"/>
        <end position="133"/>
    </location>
</feature>
<evidence type="ECO:0000256" key="6">
    <source>
        <dbReference type="SAM" id="Phobius"/>
    </source>
</evidence>
<evidence type="ECO:0000256" key="1">
    <source>
        <dbReference type="ARBA" id="ARBA00004141"/>
    </source>
</evidence>
<sequence length="225" mass="24685">MSPQNVINEKSVLVFSALLALGFAIAGLAVGWIAGSLVIMFDGIYSLISLVLTLLSLGTSWYIHSRYARPITRALLTPLVVAIKGAVIMLLVSYSLYEAVSSLVEGGRAVNPSLAVLFGIVNVVGCGYGWWMIARKNRAGQSQLVEAESRQWQMDTLLSLSVTLGFLGAWLVAHSPWSDYAVYADPMMMVLMSFFFIKVPFVMVRNALKELAPVTVKWYRTRSVA</sequence>
<evidence type="ECO:0000256" key="3">
    <source>
        <dbReference type="ARBA" id="ARBA00022692"/>
    </source>
</evidence>